<evidence type="ECO:0000313" key="3">
    <source>
        <dbReference type="EMBL" id="MFC5629739.1"/>
    </source>
</evidence>
<sequence>MINFIEFILSNFFFLALLIGAIISVINRQSKTGKKVERKQQEKPTFQWEDLFDPETYQKEESPSPAAPSSENTPPSEPVTSPRQTEMEAYYEQKEALERKKQQAEERLKHLNPSPLFEERQTTERGASTPSHAFTVTNKDAVQGVIWSEILGEPVAKRKLHRRKNNIS</sequence>
<keyword evidence="2" id="KW-0472">Membrane</keyword>
<name>A0ABW0UBM6_9BACI</name>
<feature type="compositionally biased region" description="Low complexity" evidence="1">
    <location>
        <begin position="63"/>
        <end position="82"/>
    </location>
</feature>
<evidence type="ECO:0000313" key="4">
    <source>
        <dbReference type="Proteomes" id="UP001596143"/>
    </source>
</evidence>
<feature type="transmembrane region" description="Helical" evidence="2">
    <location>
        <begin position="6"/>
        <end position="26"/>
    </location>
</feature>
<keyword evidence="4" id="KW-1185">Reference proteome</keyword>
<dbReference type="Proteomes" id="UP001596143">
    <property type="component" value="Unassembled WGS sequence"/>
</dbReference>
<dbReference type="RefSeq" id="WP_270898133.1">
    <property type="nucleotide sequence ID" value="NZ_JBHSPF010000068.1"/>
</dbReference>
<dbReference type="EMBL" id="JBHSPF010000068">
    <property type="protein sequence ID" value="MFC5629739.1"/>
    <property type="molecule type" value="Genomic_DNA"/>
</dbReference>
<accession>A0ABW0UBM6</accession>
<proteinExistence type="predicted"/>
<feature type="compositionally biased region" description="Polar residues" evidence="1">
    <location>
        <begin position="124"/>
        <end position="136"/>
    </location>
</feature>
<feature type="region of interest" description="Disordered" evidence="1">
    <location>
        <begin position="30"/>
        <end position="136"/>
    </location>
</feature>
<organism evidence="3 4">
    <name type="scientific">Aliibacillus thermotolerans</name>
    <dbReference type="NCBI Taxonomy" id="1834418"/>
    <lineage>
        <taxon>Bacteria</taxon>
        <taxon>Bacillati</taxon>
        <taxon>Bacillota</taxon>
        <taxon>Bacilli</taxon>
        <taxon>Bacillales</taxon>
        <taxon>Bacillaceae</taxon>
        <taxon>Aliibacillus</taxon>
    </lineage>
</organism>
<evidence type="ECO:0000256" key="1">
    <source>
        <dbReference type="SAM" id="MobiDB-lite"/>
    </source>
</evidence>
<reference evidence="4" key="1">
    <citation type="journal article" date="2019" name="Int. J. Syst. Evol. Microbiol.">
        <title>The Global Catalogue of Microorganisms (GCM) 10K type strain sequencing project: providing services to taxonomists for standard genome sequencing and annotation.</title>
        <authorList>
            <consortium name="The Broad Institute Genomics Platform"/>
            <consortium name="The Broad Institute Genome Sequencing Center for Infectious Disease"/>
            <person name="Wu L."/>
            <person name="Ma J."/>
        </authorList>
    </citation>
    <scope>NUCLEOTIDE SEQUENCE [LARGE SCALE GENOMIC DNA]</scope>
    <source>
        <strain evidence="4">CGMCC 1.15790</strain>
    </source>
</reference>
<comment type="caution">
    <text evidence="3">The sequence shown here is derived from an EMBL/GenBank/DDBJ whole genome shotgun (WGS) entry which is preliminary data.</text>
</comment>
<keyword evidence="2" id="KW-0812">Transmembrane</keyword>
<gene>
    <name evidence="3" type="ORF">ACFPTR_12865</name>
</gene>
<protein>
    <submittedName>
        <fullName evidence="3">Uncharacterized protein</fullName>
    </submittedName>
</protein>
<feature type="compositionally biased region" description="Basic and acidic residues" evidence="1">
    <location>
        <begin position="91"/>
        <end position="109"/>
    </location>
</feature>
<keyword evidence="2" id="KW-1133">Transmembrane helix</keyword>
<evidence type="ECO:0000256" key="2">
    <source>
        <dbReference type="SAM" id="Phobius"/>
    </source>
</evidence>